<gene>
    <name evidence="2" type="ORF">CGZ75_22320</name>
</gene>
<name>A0A229NV10_9BACL</name>
<dbReference type="RefSeq" id="WP_089526455.1">
    <property type="nucleotide sequence ID" value="NZ_NMUQ01000003.1"/>
</dbReference>
<keyword evidence="1" id="KW-0812">Transmembrane</keyword>
<keyword evidence="1" id="KW-1133">Transmembrane helix</keyword>
<dbReference type="EMBL" id="NMUQ01000003">
    <property type="protein sequence ID" value="OXM13753.1"/>
    <property type="molecule type" value="Genomic_DNA"/>
</dbReference>
<dbReference type="OrthoDB" id="2679261at2"/>
<feature type="transmembrane region" description="Helical" evidence="1">
    <location>
        <begin position="53"/>
        <end position="76"/>
    </location>
</feature>
<keyword evidence="1" id="KW-0472">Membrane</keyword>
<accession>A0A229NV10</accession>
<evidence type="ECO:0000256" key="1">
    <source>
        <dbReference type="SAM" id="Phobius"/>
    </source>
</evidence>
<protein>
    <submittedName>
        <fullName evidence="2">Uncharacterized protein</fullName>
    </submittedName>
</protein>
<comment type="caution">
    <text evidence="2">The sequence shown here is derived from an EMBL/GenBank/DDBJ whole genome shotgun (WGS) entry which is preliminary data.</text>
</comment>
<organism evidence="2 3">
    <name type="scientific">Paenibacillus herberti</name>
    <dbReference type="NCBI Taxonomy" id="1619309"/>
    <lineage>
        <taxon>Bacteria</taxon>
        <taxon>Bacillati</taxon>
        <taxon>Bacillota</taxon>
        <taxon>Bacilli</taxon>
        <taxon>Bacillales</taxon>
        <taxon>Paenibacillaceae</taxon>
        <taxon>Paenibacillus</taxon>
    </lineage>
</organism>
<feature type="transmembrane region" description="Helical" evidence="1">
    <location>
        <begin position="20"/>
        <end position="41"/>
    </location>
</feature>
<evidence type="ECO:0000313" key="2">
    <source>
        <dbReference type="EMBL" id="OXM13753.1"/>
    </source>
</evidence>
<evidence type="ECO:0000313" key="3">
    <source>
        <dbReference type="Proteomes" id="UP000215145"/>
    </source>
</evidence>
<reference evidence="2 3" key="1">
    <citation type="submission" date="2017-07" db="EMBL/GenBank/DDBJ databases">
        <title>Paenibacillus herberti R33 genome sequencing and assembly.</title>
        <authorList>
            <person name="Su W."/>
        </authorList>
    </citation>
    <scope>NUCLEOTIDE SEQUENCE [LARGE SCALE GENOMIC DNA]</scope>
    <source>
        <strain evidence="2 3">R33</strain>
    </source>
</reference>
<dbReference type="Proteomes" id="UP000215145">
    <property type="component" value="Unassembled WGS sequence"/>
</dbReference>
<keyword evidence="3" id="KW-1185">Reference proteome</keyword>
<proteinExistence type="predicted"/>
<dbReference type="AlphaFoldDB" id="A0A229NV10"/>
<sequence>MAKMMSVKPVQQTKNAVDRLFQFMNMMAWACLIIGVVTSLWNITHFSDTNLTLMVGMGFLIGSVFIYTSGAALHLVSQKLEHMDED</sequence>